<name>A0A067U3Y4_GALM3</name>
<keyword evidence="1" id="KW-1133">Transmembrane helix</keyword>
<keyword evidence="1" id="KW-0472">Membrane</keyword>
<dbReference type="OrthoDB" id="3029306at2759"/>
<organism evidence="2 3">
    <name type="scientific">Galerina marginata (strain CBS 339.88)</name>
    <dbReference type="NCBI Taxonomy" id="685588"/>
    <lineage>
        <taxon>Eukaryota</taxon>
        <taxon>Fungi</taxon>
        <taxon>Dikarya</taxon>
        <taxon>Basidiomycota</taxon>
        <taxon>Agaricomycotina</taxon>
        <taxon>Agaricomycetes</taxon>
        <taxon>Agaricomycetidae</taxon>
        <taxon>Agaricales</taxon>
        <taxon>Agaricineae</taxon>
        <taxon>Strophariaceae</taxon>
        <taxon>Galerina</taxon>
    </lineage>
</organism>
<dbReference type="Gene3D" id="2.60.120.260">
    <property type="entry name" value="Galactose-binding domain-like"/>
    <property type="match status" value="2"/>
</dbReference>
<proteinExistence type="predicted"/>
<reference evidence="3" key="1">
    <citation type="journal article" date="2014" name="Proc. Natl. Acad. Sci. U.S.A.">
        <title>Extensive sampling of basidiomycete genomes demonstrates inadequacy of the white-rot/brown-rot paradigm for wood decay fungi.</title>
        <authorList>
            <person name="Riley R."/>
            <person name="Salamov A.A."/>
            <person name="Brown D.W."/>
            <person name="Nagy L.G."/>
            <person name="Floudas D."/>
            <person name="Held B.W."/>
            <person name="Levasseur A."/>
            <person name="Lombard V."/>
            <person name="Morin E."/>
            <person name="Otillar R."/>
            <person name="Lindquist E.A."/>
            <person name="Sun H."/>
            <person name="LaButti K.M."/>
            <person name="Schmutz J."/>
            <person name="Jabbour D."/>
            <person name="Luo H."/>
            <person name="Baker S.E."/>
            <person name="Pisabarro A.G."/>
            <person name="Walton J.D."/>
            <person name="Blanchette R.A."/>
            <person name="Henrissat B."/>
            <person name="Martin F."/>
            <person name="Cullen D."/>
            <person name="Hibbett D.S."/>
            <person name="Grigoriev I.V."/>
        </authorList>
    </citation>
    <scope>NUCLEOTIDE SEQUENCE [LARGE SCALE GENOMIC DNA]</scope>
    <source>
        <strain evidence="3">CBS 339.88</strain>
    </source>
</reference>
<keyword evidence="3" id="KW-1185">Reference proteome</keyword>
<feature type="transmembrane region" description="Helical" evidence="1">
    <location>
        <begin position="304"/>
        <end position="326"/>
    </location>
</feature>
<accession>A0A067U3Y4</accession>
<protein>
    <recommendedName>
        <fullName evidence="4">Transmembrane protein</fullName>
    </recommendedName>
</protein>
<evidence type="ECO:0000313" key="3">
    <source>
        <dbReference type="Proteomes" id="UP000027222"/>
    </source>
</evidence>
<evidence type="ECO:0000313" key="2">
    <source>
        <dbReference type="EMBL" id="KDR86163.1"/>
    </source>
</evidence>
<dbReference type="AlphaFoldDB" id="A0A067U3Y4"/>
<evidence type="ECO:0000256" key="1">
    <source>
        <dbReference type="SAM" id="Phobius"/>
    </source>
</evidence>
<dbReference type="Proteomes" id="UP000027222">
    <property type="component" value="Unassembled WGS sequence"/>
</dbReference>
<dbReference type="EMBL" id="KL142367">
    <property type="protein sequence ID" value="KDR86163.1"/>
    <property type="molecule type" value="Genomic_DNA"/>
</dbReference>
<gene>
    <name evidence="2" type="ORF">GALMADRAFT_274819</name>
</gene>
<dbReference type="HOGENOM" id="CLU_036313_0_0_1"/>
<sequence>MSNGSPTRYVLVDDTDPGIQYGVNWTSKGYSDSIWTPNGYPLNHTAHESDDGAQFSYSFTGTGIQVYGANSVHNTQPTWNFTLFQRGQSTGFRSSGALDGTLGTNQLLIYEVDSLPNVDYTLVATVQGTVNDSQPAILDYILYTPAPVENGPSSASLKVLANDPSIQYGSGWKNSSTSMIATDKNLNMTFNFIGSSITWVGSYQNFSNFGAEAIYSIDSAQNMSFLFPSRQSAIQNSVEQQNQVYFKALASPLGNHTISVWYLGDGNTTPLVLDYFIVEQPWAPLPSPSSAVVIQVGTKSKMPVIAALSAIVGVLFVALLISLCLWGRSKRKHTIQIQQAANVNNAISAPQVVNGHALMESEWDGK</sequence>
<keyword evidence="1" id="KW-0812">Transmembrane</keyword>
<evidence type="ECO:0008006" key="4">
    <source>
        <dbReference type="Google" id="ProtNLM"/>
    </source>
</evidence>